<dbReference type="PROSITE" id="PS00201">
    <property type="entry name" value="FLAVODOXIN"/>
    <property type="match status" value="1"/>
</dbReference>
<comment type="caution">
    <text evidence="2">The sequence shown here is derived from an EMBL/GenBank/DDBJ whole genome shotgun (WGS) entry which is preliminary data.</text>
</comment>
<dbReference type="STRING" id="270498.CHK_2999"/>
<organism evidence="2 3">
    <name type="scientific">Christensenella hongkongensis</name>
    <dbReference type="NCBI Taxonomy" id="270498"/>
    <lineage>
        <taxon>Bacteria</taxon>
        <taxon>Bacillati</taxon>
        <taxon>Bacillota</taxon>
        <taxon>Clostridia</taxon>
        <taxon>Christensenellales</taxon>
        <taxon>Christensenellaceae</taxon>
        <taxon>Christensenella</taxon>
    </lineage>
</organism>
<dbReference type="PROSITE" id="PS50902">
    <property type="entry name" value="FLAVODOXIN_LIKE"/>
    <property type="match status" value="1"/>
</dbReference>
<evidence type="ECO:0000313" key="2">
    <source>
        <dbReference type="EMBL" id="KKI49421.1"/>
    </source>
</evidence>
<keyword evidence="3" id="KW-1185">Reference proteome</keyword>
<accession>A0A0M2NEM4</accession>
<dbReference type="GO" id="GO:0010181">
    <property type="term" value="F:FMN binding"/>
    <property type="evidence" value="ECO:0007669"/>
    <property type="project" value="InterPro"/>
</dbReference>
<proteinExistence type="predicted"/>
<protein>
    <submittedName>
        <fullName evidence="2">Flavodoxin</fullName>
    </submittedName>
</protein>
<dbReference type="GO" id="GO:0016651">
    <property type="term" value="F:oxidoreductase activity, acting on NAD(P)H"/>
    <property type="evidence" value="ECO:0007669"/>
    <property type="project" value="UniProtKB-ARBA"/>
</dbReference>
<gene>
    <name evidence="2" type="ORF">CHK_2999</name>
</gene>
<feature type="domain" description="Flavodoxin-like" evidence="1">
    <location>
        <begin position="5"/>
        <end position="160"/>
    </location>
</feature>
<dbReference type="PANTHER" id="PTHR39201:SF1">
    <property type="entry name" value="FLAVODOXIN-LIKE DOMAIN-CONTAINING PROTEIN"/>
    <property type="match status" value="1"/>
</dbReference>
<dbReference type="Pfam" id="PF12682">
    <property type="entry name" value="Flavodoxin_4"/>
    <property type="match status" value="1"/>
</dbReference>
<evidence type="ECO:0000313" key="3">
    <source>
        <dbReference type="Proteomes" id="UP000034076"/>
    </source>
</evidence>
<dbReference type="Proteomes" id="UP000034076">
    <property type="component" value="Unassembled WGS sequence"/>
</dbReference>
<sequence>MSKKSLVVYYTHSGNTKKIAELIAEKTGSTLFAIEPEKAYPTAYQAVVEQAKQEIRAGYRPALNSTIDVGDYNMVFVGSPNWWSTIAPPVASFLDEADFAGKTVVPFCTHGGGGMANVARDIAQLCPDSEVLNGFEIYGNGSARARGEVGAWLERIGIKL</sequence>
<reference evidence="2 3" key="1">
    <citation type="submission" date="2015-04" db="EMBL/GenBank/DDBJ databases">
        <title>Draft genome sequence of bacteremic isolate Catabacter hongkongensis type strain HKU16T.</title>
        <authorList>
            <person name="Lau S.K."/>
            <person name="Teng J.L."/>
            <person name="Huang Y."/>
            <person name="Curreem S.O."/>
            <person name="Tsui S.K."/>
            <person name="Woo P.C."/>
        </authorList>
    </citation>
    <scope>NUCLEOTIDE SEQUENCE [LARGE SCALE GENOMIC DNA]</scope>
    <source>
        <strain evidence="2 3">HKU16</strain>
    </source>
</reference>
<dbReference type="GO" id="GO:0009055">
    <property type="term" value="F:electron transfer activity"/>
    <property type="evidence" value="ECO:0007669"/>
    <property type="project" value="InterPro"/>
</dbReference>
<dbReference type="PANTHER" id="PTHR39201">
    <property type="entry name" value="EXPORTED PROTEIN-RELATED"/>
    <property type="match status" value="1"/>
</dbReference>
<dbReference type="Gene3D" id="3.40.50.360">
    <property type="match status" value="1"/>
</dbReference>
<dbReference type="OrthoDB" id="9806505at2"/>
<dbReference type="RefSeq" id="WP_046444770.1">
    <property type="nucleotide sequence ID" value="NZ_LAYJ01000133.1"/>
</dbReference>
<dbReference type="InterPro" id="IPR029039">
    <property type="entry name" value="Flavoprotein-like_sf"/>
</dbReference>
<dbReference type="InterPro" id="IPR001226">
    <property type="entry name" value="Flavodoxin_CS"/>
</dbReference>
<dbReference type="InterPro" id="IPR008254">
    <property type="entry name" value="Flavodoxin/NO_synth"/>
</dbReference>
<dbReference type="AlphaFoldDB" id="A0A0M2NEM4"/>
<name>A0A0M2NEM4_9FIRM</name>
<dbReference type="PATRIC" id="fig|270498.16.peg.3092"/>
<dbReference type="SUPFAM" id="SSF52218">
    <property type="entry name" value="Flavoproteins"/>
    <property type="match status" value="1"/>
</dbReference>
<evidence type="ECO:0000259" key="1">
    <source>
        <dbReference type="PROSITE" id="PS50902"/>
    </source>
</evidence>
<dbReference type="EMBL" id="LAYJ01000133">
    <property type="protein sequence ID" value="KKI49421.1"/>
    <property type="molecule type" value="Genomic_DNA"/>
</dbReference>